<dbReference type="Proteomes" id="UP001230908">
    <property type="component" value="Unassembled WGS sequence"/>
</dbReference>
<protein>
    <submittedName>
        <fullName evidence="4">Penicillin-binding transpeptidase domain-containing protein</fullName>
    </submittedName>
</protein>
<dbReference type="InterPro" id="IPR012338">
    <property type="entry name" value="Beta-lactam/transpept-like"/>
</dbReference>
<dbReference type="SUPFAM" id="SSF53167">
    <property type="entry name" value="Purine and uridine phosphorylases"/>
    <property type="match status" value="1"/>
</dbReference>
<dbReference type="Pfam" id="PF01048">
    <property type="entry name" value="PNP_UDP_1"/>
    <property type="match status" value="1"/>
</dbReference>
<dbReference type="Gene3D" id="3.90.1310.10">
    <property type="entry name" value="Penicillin-binding protein 2a (Domain 2)"/>
    <property type="match status" value="1"/>
</dbReference>
<dbReference type="InterPro" id="IPR035994">
    <property type="entry name" value="Nucleoside_phosphorylase_sf"/>
</dbReference>
<dbReference type="InterPro" id="IPR050515">
    <property type="entry name" value="Beta-lactam/transpept"/>
</dbReference>
<feature type="domain" description="Penicillin-binding protein transpeptidase" evidence="1">
    <location>
        <begin position="403"/>
        <end position="732"/>
    </location>
</feature>
<comment type="caution">
    <text evidence="4">The sequence shown here is derived from an EMBL/GenBank/DDBJ whole genome shotgun (WGS) entry which is preliminary data.</text>
</comment>
<evidence type="ECO:0000259" key="3">
    <source>
        <dbReference type="Pfam" id="PF21922"/>
    </source>
</evidence>
<gene>
    <name evidence="4" type="ORF">RB614_34920</name>
</gene>
<dbReference type="Gene3D" id="3.40.710.10">
    <property type="entry name" value="DD-peptidase/beta-lactamase superfamily"/>
    <property type="match status" value="1"/>
</dbReference>
<dbReference type="Gene3D" id="3.40.50.1580">
    <property type="entry name" value="Nucleoside phosphorylase domain"/>
    <property type="match status" value="1"/>
</dbReference>
<accession>A0ABU0ZRZ4</accession>
<dbReference type="EMBL" id="JAVHUY010000046">
    <property type="protein sequence ID" value="MDQ7909728.1"/>
    <property type="molecule type" value="Genomic_DNA"/>
</dbReference>
<dbReference type="CDD" id="cd09008">
    <property type="entry name" value="MTAN"/>
    <property type="match status" value="1"/>
</dbReference>
<keyword evidence="5" id="KW-1185">Reference proteome</keyword>
<dbReference type="Pfam" id="PF21922">
    <property type="entry name" value="PBP_dimer_2"/>
    <property type="match status" value="1"/>
</dbReference>
<proteinExistence type="predicted"/>
<dbReference type="SUPFAM" id="SSF56601">
    <property type="entry name" value="beta-lactamase/transpeptidase-like"/>
    <property type="match status" value="1"/>
</dbReference>
<evidence type="ECO:0000313" key="5">
    <source>
        <dbReference type="Proteomes" id="UP001230908"/>
    </source>
</evidence>
<dbReference type="InterPro" id="IPR001460">
    <property type="entry name" value="PCN-bd_Tpept"/>
</dbReference>
<dbReference type="PANTHER" id="PTHR30627">
    <property type="entry name" value="PEPTIDOGLYCAN D,D-TRANSPEPTIDASE"/>
    <property type="match status" value="1"/>
</dbReference>
<evidence type="ECO:0000259" key="2">
    <source>
        <dbReference type="Pfam" id="PF01048"/>
    </source>
</evidence>
<feature type="domain" description="Nucleoside phosphorylase" evidence="2">
    <location>
        <begin position="10"/>
        <end position="246"/>
    </location>
</feature>
<dbReference type="PANTHER" id="PTHR30627:SF24">
    <property type="entry name" value="PENICILLIN-BINDING PROTEIN 4B"/>
    <property type="match status" value="1"/>
</dbReference>
<name>A0ABU0ZRZ4_9ACTN</name>
<dbReference type="RefSeq" id="WP_308716986.1">
    <property type="nucleotide sequence ID" value="NZ_JAVHUY010000046.1"/>
</dbReference>
<organism evidence="4 5">
    <name type="scientific">Phytohabitans maris</name>
    <dbReference type="NCBI Taxonomy" id="3071409"/>
    <lineage>
        <taxon>Bacteria</taxon>
        <taxon>Bacillati</taxon>
        <taxon>Actinomycetota</taxon>
        <taxon>Actinomycetes</taxon>
        <taxon>Micromonosporales</taxon>
        <taxon>Micromonosporaceae</taxon>
    </lineage>
</organism>
<dbReference type="InterPro" id="IPR054120">
    <property type="entry name" value="PBPA_dimer"/>
</dbReference>
<feature type="domain" description="Penicillin binding protein A dimerisation" evidence="3">
    <location>
        <begin position="313"/>
        <end position="377"/>
    </location>
</feature>
<evidence type="ECO:0000313" key="4">
    <source>
        <dbReference type="EMBL" id="MDQ7909728.1"/>
    </source>
</evidence>
<sequence>MSESEDVVAVVLTALDEEYDAVRAHLIDLREQRHSMGTIFEVGVLPGRQVRVALALTGQGNTVAAALAERALAMFKPKALLFVGIAGALRDGLRLGDVVVATRVYAYHGGRWEPEGFRARPRVFEAPHELEQIARSVARTFRREGWGRTLDAGAPRILFAPIAAGEVVLNSRTSPLREQINRHYNDAAAIEMESAGAAHAAHLNQALAMVVRGISDLADGDKDWADVTAWRNIACENAAQVAMALIGALPEAPPARPGLVERLGQRLLGASVGSMGRRTAVIGPMLAIVLLAVTVPVAWQLTRPGHGGAGVLRGQIIVSGLVVARSDQGGRDDRRSYSAVAYAHVVGVAPVALPATGVERLEDAFLAGNATRSGGQVVLSLRREVQETAFRELSQSRNPAGRGAVVVLDPATGAVLASVSTPAFDPNELVASDPSSARAAYEKASNDWTQPLLNRAISQAYPPGSIFMVVMAAAALQNGGTTSEQMIRGGDHYQPPGVTVAVRNAPNVVCPDAITLKQAFTVSCNTAFSRLGVERTGSAGIESTARAFGFATVPTFDRDEANAMAVGASDTGAMTTAAGQPDVNAVANASIGLANVRMTPLQGALLAATIANKGRQMRPYLVDRLVNADGTIAYNAHPSVLREPLTPQTADVLSDMMYNVVDNGTGQNARVDGIRVAGKTGTAQAGAGRNTHGWFIGFAVKNGKPIAALAVFLEQAGAGGAGDATRIGGAILAAAAGT</sequence>
<reference evidence="4 5" key="1">
    <citation type="submission" date="2023-08" db="EMBL/GenBank/DDBJ databases">
        <title>Phytohabitans sansha sp. nov., isolated from marine sediment.</title>
        <authorList>
            <person name="Zhao Y."/>
            <person name="Yi K."/>
        </authorList>
    </citation>
    <scope>NUCLEOTIDE SEQUENCE [LARGE SCALE GENOMIC DNA]</scope>
    <source>
        <strain evidence="4 5">ZYX-F-186</strain>
    </source>
</reference>
<dbReference type="InterPro" id="IPR000845">
    <property type="entry name" value="Nucleoside_phosphorylase_d"/>
</dbReference>
<evidence type="ECO:0000259" key="1">
    <source>
        <dbReference type="Pfam" id="PF00905"/>
    </source>
</evidence>
<dbReference type="Pfam" id="PF00905">
    <property type="entry name" value="Transpeptidase"/>
    <property type="match status" value="1"/>
</dbReference>